<accession>A0A8H3VWP2</accession>
<protein>
    <submittedName>
        <fullName evidence="1">Uncharacterized protein</fullName>
    </submittedName>
</protein>
<dbReference type="AlphaFoldDB" id="A0A8H3VWP2"/>
<keyword evidence="2" id="KW-1185">Reference proteome</keyword>
<comment type="caution">
    <text evidence="1">The sequence shown here is derived from an EMBL/GenBank/DDBJ whole genome shotgun (WGS) entry which is preliminary data.</text>
</comment>
<evidence type="ECO:0000313" key="1">
    <source>
        <dbReference type="EMBL" id="KAF0315132.1"/>
    </source>
</evidence>
<dbReference type="Proteomes" id="UP000434172">
    <property type="component" value="Unassembled WGS sequence"/>
</dbReference>
<reference evidence="1 2" key="1">
    <citation type="submission" date="2019-12" db="EMBL/GenBank/DDBJ databases">
        <title>A genome sequence resource for the geographically widespread anthracnose pathogen Colletotrichum asianum.</title>
        <authorList>
            <person name="Meng Y."/>
        </authorList>
    </citation>
    <scope>NUCLEOTIDE SEQUENCE [LARGE SCALE GENOMIC DNA]</scope>
    <source>
        <strain evidence="1 2">ICMP 18580</strain>
    </source>
</reference>
<sequence>MSVTNLSGATTRSTLRRGGTNGLWEWCVLSRMTMGLAGFGCSTVPYGKQRGSTWMA</sequence>
<evidence type="ECO:0000313" key="2">
    <source>
        <dbReference type="Proteomes" id="UP000434172"/>
    </source>
</evidence>
<organism evidence="1 2">
    <name type="scientific">Colletotrichum asianum</name>
    <dbReference type="NCBI Taxonomy" id="702518"/>
    <lineage>
        <taxon>Eukaryota</taxon>
        <taxon>Fungi</taxon>
        <taxon>Dikarya</taxon>
        <taxon>Ascomycota</taxon>
        <taxon>Pezizomycotina</taxon>
        <taxon>Sordariomycetes</taxon>
        <taxon>Hypocreomycetidae</taxon>
        <taxon>Glomerellales</taxon>
        <taxon>Glomerellaceae</taxon>
        <taxon>Colletotrichum</taxon>
        <taxon>Colletotrichum gloeosporioides species complex</taxon>
    </lineage>
</organism>
<proteinExistence type="predicted"/>
<gene>
    <name evidence="1" type="ORF">GQ607_017639</name>
</gene>
<name>A0A8H3VWP2_9PEZI</name>
<dbReference type="EMBL" id="WOWK01000230">
    <property type="protein sequence ID" value="KAF0315132.1"/>
    <property type="molecule type" value="Genomic_DNA"/>
</dbReference>